<keyword evidence="3" id="KW-0472">Membrane</keyword>
<feature type="transmembrane region" description="Helical" evidence="3">
    <location>
        <begin position="115"/>
        <end position="136"/>
    </location>
</feature>
<feature type="coiled-coil region" evidence="1">
    <location>
        <begin position="197"/>
        <end position="224"/>
    </location>
</feature>
<dbReference type="EMBL" id="FQZZ01000004">
    <property type="protein sequence ID" value="SHK22672.1"/>
    <property type="molecule type" value="Genomic_DNA"/>
</dbReference>
<reference evidence="4 5" key="1">
    <citation type="submission" date="2016-11" db="EMBL/GenBank/DDBJ databases">
        <authorList>
            <person name="Varghese N."/>
            <person name="Submissions S."/>
        </authorList>
    </citation>
    <scope>NUCLEOTIDE SEQUENCE [LARGE SCALE GENOMIC DNA]</scope>
    <source>
        <strain evidence="4 5">DSM 29620</strain>
    </source>
</reference>
<gene>
    <name evidence="4" type="ORF">SAMN05444142_10415</name>
</gene>
<dbReference type="AlphaFoldDB" id="A0A1H0IF17"/>
<evidence type="ECO:0000313" key="4">
    <source>
        <dbReference type="EMBL" id="SHK22672.1"/>
    </source>
</evidence>
<keyword evidence="5" id="KW-1185">Reference proteome</keyword>
<protein>
    <submittedName>
        <fullName evidence="4">Uncharacterized protein</fullName>
    </submittedName>
</protein>
<organism evidence="4 5">
    <name type="scientific">Lutimaribacter pacificus</name>
    <dbReference type="NCBI Taxonomy" id="391948"/>
    <lineage>
        <taxon>Bacteria</taxon>
        <taxon>Pseudomonadati</taxon>
        <taxon>Pseudomonadota</taxon>
        <taxon>Alphaproteobacteria</taxon>
        <taxon>Rhodobacterales</taxon>
        <taxon>Roseobacteraceae</taxon>
        <taxon>Lutimaribacter</taxon>
    </lineage>
</organism>
<accession>A0A1H0IF17</accession>
<sequence>MSEQKNGVEPDADILAIRALLNDEGAEPPAVRARPVTAIPPKTPAASRDTAKDPGDAGLSDRIRAAERAADTAGARRPRLPAPVQDRIAWLCAYRPTLRHVALAALVLLVVLRPWLLVTVVLLPALIVAGIFLSVGHDRFWAGVLRLYNRFHARNPEKAERLRRRADGIALRWDAFLDRFPEGTVDALYLPDLNSLQDQEERHRQALAERFDKLQDEARAQQAARP</sequence>
<evidence type="ECO:0000256" key="2">
    <source>
        <dbReference type="SAM" id="MobiDB-lite"/>
    </source>
</evidence>
<keyword evidence="3" id="KW-0812">Transmembrane</keyword>
<dbReference type="OrthoDB" id="7861530at2"/>
<dbReference type="Proteomes" id="UP000324252">
    <property type="component" value="Unassembled WGS sequence"/>
</dbReference>
<evidence type="ECO:0000313" key="5">
    <source>
        <dbReference type="Proteomes" id="UP000324252"/>
    </source>
</evidence>
<evidence type="ECO:0000256" key="1">
    <source>
        <dbReference type="SAM" id="Coils"/>
    </source>
</evidence>
<feature type="compositionally biased region" description="Basic and acidic residues" evidence="2">
    <location>
        <begin position="49"/>
        <end position="61"/>
    </location>
</feature>
<keyword evidence="3" id="KW-1133">Transmembrane helix</keyword>
<dbReference type="RefSeq" id="WP_149788576.1">
    <property type="nucleotide sequence ID" value="NZ_FNIO01000004.1"/>
</dbReference>
<evidence type="ECO:0000256" key="3">
    <source>
        <dbReference type="SAM" id="Phobius"/>
    </source>
</evidence>
<proteinExistence type="predicted"/>
<feature type="region of interest" description="Disordered" evidence="2">
    <location>
        <begin position="26"/>
        <end position="61"/>
    </location>
</feature>
<name>A0A1H0IF17_9RHOB</name>
<keyword evidence="1" id="KW-0175">Coiled coil</keyword>